<protein>
    <submittedName>
        <fullName evidence="2">Uncharacterized protein</fullName>
    </submittedName>
</protein>
<name>A0AAV3Y148_9GAST</name>
<evidence type="ECO:0000313" key="2">
    <source>
        <dbReference type="EMBL" id="GFN76367.1"/>
    </source>
</evidence>
<dbReference type="AlphaFoldDB" id="A0AAV3Y148"/>
<feature type="compositionally biased region" description="Basic and acidic residues" evidence="1">
    <location>
        <begin position="33"/>
        <end position="51"/>
    </location>
</feature>
<proteinExistence type="predicted"/>
<dbReference type="Proteomes" id="UP000735302">
    <property type="component" value="Unassembled WGS sequence"/>
</dbReference>
<feature type="compositionally biased region" description="Basic residues" evidence="1">
    <location>
        <begin position="61"/>
        <end position="72"/>
    </location>
</feature>
<organism evidence="2 3">
    <name type="scientific">Plakobranchus ocellatus</name>
    <dbReference type="NCBI Taxonomy" id="259542"/>
    <lineage>
        <taxon>Eukaryota</taxon>
        <taxon>Metazoa</taxon>
        <taxon>Spiralia</taxon>
        <taxon>Lophotrochozoa</taxon>
        <taxon>Mollusca</taxon>
        <taxon>Gastropoda</taxon>
        <taxon>Heterobranchia</taxon>
        <taxon>Euthyneura</taxon>
        <taxon>Panpulmonata</taxon>
        <taxon>Sacoglossa</taxon>
        <taxon>Placobranchoidea</taxon>
        <taxon>Plakobranchidae</taxon>
        <taxon>Plakobranchus</taxon>
    </lineage>
</organism>
<feature type="region of interest" description="Disordered" evidence="1">
    <location>
        <begin position="1"/>
        <end position="72"/>
    </location>
</feature>
<keyword evidence="3" id="KW-1185">Reference proteome</keyword>
<comment type="caution">
    <text evidence="2">The sequence shown here is derived from an EMBL/GenBank/DDBJ whole genome shotgun (WGS) entry which is preliminary data.</text>
</comment>
<dbReference type="EMBL" id="BLXT01000383">
    <property type="protein sequence ID" value="GFN76367.1"/>
    <property type="molecule type" value="Genomic_DNA"/>
</dbReference>
<evidence type="ECO:0000313" key="3">
    <source>
        <dbReference type="Proteomes" id="UP000735302"/>
    </source>
</evidence>
<evidence type="ECO:0000256" key="1">
    <source>
        <dbReference type="SAM" id="MobiDB-lite"/>
    </source>
</evidence>
<reference evidence="2 3" key="1">
    <citation type="journal article" date="2021" name="Elife">
        <title>Chloroplast acquisition without the gene transfer in kleptoplastic sea slugs, Plakobranchus ocellatus.</title>
        <authorList>
            <person name="Maeda T."/>
            <person name="Takahashi S."/>
            <person name="Yoshida T."/>
            <person name="Shimamura S."/>
            <person name="Takaki Y."/>
            <person name="Nagai Y."/>
            <person name="Toyoda A."/>
            <person name="Suzuki Y."/>
            <person name="Arimoto A."/>
            <person name="Ishii H."/>
            <person name="Satoh N."/>
            <person name="Nishiyama T."/>
            <person name="Hasebe M."/>
            <person name="Maruyama T."/>
            <person name="Minagawa J."/>
            <person name="Obokata J."/>
            <person name="Shigenobu S."/>
        </authorList>
    </citation>
    <scope>NUCLEOTIDE SEQUENCE [LARGE SCALE GENOMIC DNA]</scope>
</reference>
<accession>A0AAV3Y148</accession>
<sequence>MAIRRKEKGSGFIYIASPQQGDIRLQGPPSGRGADDGARTRDRRVPADVRADSQATLLSTPRRKGKDLKKAN</sequence>
<gene>
    <name evidence="2" type="ORF">PoB_000287300</name>
</gene>